<evidence type="ECO:0000313" key="2">
    <source>
        <dbReference type="EMBL" id="GIL99651.1"/>
    </source>
</evidence>
<accession>A0A8J4DC32</accession>
<reference evidence="2" key="1">
    <citation type="journal article" date="2021" name="Proc. Natl. Acad. Sci. U.S.A.">
        <title>Three genomes in the algal genus Volvox reveal the fate of a haploid sex-determining region after a transition to homothallism.</title>
        <authorList>
            <person name="Yamamoto K."/>
            <person name="Hamaji T."/>
            <person name="Kawai-Toyooka H."/>
            <person name="Matsuzaki R."/>
            <person name="Takahashi F."/>
            <person name="Nishimura Y."/>
            <person name="Kawachi M."/>
            <person name="Noguchi H."/>
            <person name="Minakuchi Y."/>
            <person name="Umen J.G."/>
            <person name="Toyoda A."/>
            <person name="Nozaki H."/>
        </authorList>
    </citation>
    <scope>NUCLEOTIDE SEQUENCE</scope>
    <source>
        <strain evidence="2">NIES-3785</strain>
    </source>
</reference>
<evidence type="ECO:0000313" key="3">
    <source>
        <dbReference type="Proteomes" id="UP000722791"/>
    </source>
</evidence>
<dbReference type="EMBL" id="BNCQ01000006">
    <property type="protein sequence ID" value="GIL99651.1"/>
    <property type="molecule type" value="Genomic_DNA"/>
</dbReference>
<organism evidence="2 3">
    <name type="scientific">Volvox reticuliferus</name>
    <dbReference type="NCBI Taxonomy" id="1737510"/>
    <lineage>
        <taxon>Eukaryota</taxon>
        <taxon>Viridiplantae</taxon>
        <taxon>Chlorophyta</taxon>
        <taxon>core chlorophytes</taxon>
        <taxon>Chlorophyceae</taxon>
        <taxon>CS clade</taxon>
        <taxon>Chlamydomonadales</taxon>
        <taxon>Volvocaceae</taxon>
        <taxon>Volvox</taxon>
    </lineage>
</organism>
<proteinExistence type="predicted"/>
<dbReference type="Proteomes" id="UP000722791">
    <property type="component" value="Unassembled WGS sequence"/>
</dbReference>
<name>A0A8J4DC32_9CHLO</name>
<gene>
    <name evidence="2" type="ORF">Vretimale_4766</name>
</gene>
<comment type="caution">
    <text evidence="2">The sequence shown here is derived from an EMBL/GenBank/DDBJ whole genome shotgun (WGS) entry which is preliminary data.</text>
</comment>
<sequence length="114" mass="12365">MLRDGAADFREENPLEPPTRPPDREDAAKASSGITAPAIRAAATMDASGRATAFMGPTSSGFWAWQTTTRRVARCVGLAARIGPERCSSILYLNVKSVLLLIECVLRINIMAMW</sequence>
<evidence type="ECO:0000256" key="1">
    <source>
        <dbReference type="SAM" id="MobiDB-lite"/>
    </source>
</evidence>
<feature type="compositionally biased region" description="Basic and acidic residues" evidence="1">
    <location>
        <begin position="1"/>
        <end position="13"/>
    </location>
</feature>
<protein>
    <submittedName>
        <fullName evidence="2">Uncharacterized protein</fullName>
    </submittedName>
</protein>
<feature type="region of interest" description="Disordered" evidence="1">
    <location>
        <begin position="1"/>
        <end position="34"/>
    </location>
</feature>
<dbReference type="AlphaFoldDB" id="A0A8J4DC32"/>